<comment type="caution">
    <text evidence="15">The sequence shown here is derived from an EMBL/GenBank/DDBJ whole genome shotgun (WGS) entry which is preliminary data.</text>
</comment>
<evidence type="ECO:0000256" key="13">
    <source>
        <dbReference type="RuleBase" id="RU362091"/>
    </source>
</evidence>
<protein>
    <submittedName>
        <fullName evidence="15">Sodium:solute symporter</fullName>
    </submittedName>
</protein>
<dbReference type="InterPro" id="IPR001734">
    <property type="entry name" value="Na/solute_symporter"/>
</dbReference>
<keyword evidence="4" id="KW-1003">Cell membrane</keyword>
<evidence type="ECO:0000256" key="2">
    <source>
        <dbReference type="ARBA" id="ARBA00006434"/>
    </source>
</evidence>
<dbReference type="PROSITE" id="PS50283">
    <property type="entry name" value="NA_SOLUT_SYMP_3"/>
    <property type="match status" value="1"/>
</dbReference>
<keyword evidence="9" id="KW-0406">Ion transport</keyword>
<evidence type="ECO:0000256" key="1">
    <source>
        <dbReference type="ARBA" id="ARBA00004651"/>
    </source>
</evidence>
<proteinExistence type="inferred from homology"/>
<dbReference type="InterPro" id="IPR038377">
    <property type="entry name" value="Na/Glc_symporter_sf"/>
</dbReference>
<accession>A0AAW9S1Z7</accession>
<reference evidence="15 16" key="1">
    <citation type="submission" date="2024-04" db="EMBL/GenBank/DDBJ databases">
        <title>Novel genus in family Flammeovirgaceae.</title>
        <authorList>
            <person name="Nguyen T.H."/>
            <person name="Vuong T.Q."/>
            <person name="Le H."/>
            <person name="Kim S.-G."/>
        </authorList>
    </citation>
    <scope>NUCLEOTIDE SEQUENCE [LARGE SCALE GENOMIC DNA]</scope>
    <source>
        <strain evidence="15 16">JCM 23209</strain>
    </source>
</reference>
<feature type="transmembrane region" description="Helical" evidence="14">
    <location>
        <begin position="381"/>
        <end position="399"/>
    </location>
</feature>
<evidence type="ECO:0000256" key="3">
    <source>
        <dbReference type="ARBA" id="ARBA00022448"/>
    </source>
</evidence>
<evidence type="ECO:0000256" key="10">
    <source>
        <dbReference type="ARBA" id="ARBA00023136"/>
    </source>
</evidence>
<feature type="transmembrane region" description="Helical" evidence="14">
    <location>
        <begin position="6"/>
        <end position="26"/>
    </location>
</feature>
<feature type="transmembrane region" description="Helical" evidence="14">
    <location>
        <begin position="411"/>
        <end position="432"/>
    </location>
</feature>
<dbReference type="InterPro" id="IPR050277">
    <property type="entry name" value="Sodium:Solute_Symporter"/>
</dbReference>
<feature type="transmembrane region" description="Helical" evidence="14">
    <location>
        <begin position="473"/>
        <end position="493"/>
    </location>
</feature>
<sequence>MESFTNNFITWMAVIAYMVLILVFVIRGALKTKNMADYAVGSVHFSPVAVGLALAASMTSAATFIINPGFIGLYGISGILSFGIVMPLAIFVSLIVFTKKFRKYGKSIKALTMAQWIGNRYNSKHYALFFALLSLLLISFIVLILVGLTQVLSKALDLPVLPVLIGIGVFVFGYMMFGGANSMVYTNAIQALLMLVVAIILLGSGYEHFSQGVKGFIQKLEAIDPHLSQWTNPTSFLFRDYFEIVFCQAVIGIAIVCQPHIITKSLLLKSEKEVNQYLLVGILVEMLFFLVVIAGLYARLAFPQLTINHESIPMDGLISAYVVQEFPVYVSLILVLGMISAGLSTLEGLIQSLSATITADLIKPVLGTRFFEKENTGREVITNRLVICTLAAVSMGLSYQQLVAPDVSVAIFAQNGVYAYFAAAFIPVLFGMFLDKVPLVAPAAASVTALAVHFGIYYGRIGGYMQEPVNNPGVAATFALLSSLALGFFIYLLGRYWKVSRPALKEQELSA</sequence>
<feature type="transmembrane region" description="Helical" evidence="14">
    <location>
        <begin position="439"/>
        <end position="461"/>
    </location>
</feature>
<evidence type="ECO:0000256" key="9">
    <source>
        <dbReference type="ARBA" id="ARBA00023065"/>
    </source>
</evidence>
<evidence type="ECO:0000256" key="6">
    <source>
        <dbReference type="ARBA" id="ARBA00022847"/>
    </source>
</evidence>
<dbReference type="Pfam" id="PF00474">
    <property type="entry name" value="SSF"/>
    <property type="match status" value="1"/>
</dbReference>
<comment type="similarity">
    <text evidence="2 13">Belongs to the sodium:solute symporter (SSF) (TC 2.A.21) family.</text>
</comment>
<evidence type="ECO:0000256" key="7">
    <source>
        <dbReference type="ARBA" id="ARBA00022989"/>
    </source>
</evidence>
<evidence type="ECO:0000256" key="4">
    <source>
        <dbReference type="ARBA" id="ARBA00022475"/>
    </source>
</evidence>
<keyword evidence="16" id="KW-1185">Reference proteome</keyword>
<gene>
    <name evidence="15" type="ORF">AAG747_04435</name>
</gene>
<evidence type="ECO:0000313" key="15">
    <source>
        <dbReference type="EMBL" id="MEN7547141.1"/>
    </source>
</evidence>
<keyword evidence="10 14" id="KW-0472">Membrane</keyword>
<keyword evidence="11" id="KW-0739">Sodium transport</keyword>
<keyword evidence="5 14" id="KW-0812">Transmembrane</keyword>
<keyword evidence="3" id="KW-0813">Transport</keyword>
<name>A0AAW9S1Z7_9BACT</name>
<dbReference type="RefSeq" id="WP_346819927.1">
    <property type="nucleotide sequence ID" value="NZ_JBDKWZ010000002.1"/>
</dbReference>
<dbReference type="Proteomes" id="UP001403385">
    <property type="component" value="Unassembled WGS sequence"/>
</dbReference>
<dbReference type="Gene3D" id="1.20.1730.10">
    <property type="entry name" value="Sodium/glucose cotransporter"/>
    <property type="match status" value="1"/>
</dbReference>
<dbReference type="PANTHER" id="PTHR48086:SF3">
    <property type="entry name" value="SODIUM_PROLINE SYMPORTER"/>
    <property type="match status" value="1"/>
</dbReference>
<feature type="transmembrane region" description="Helical" evidence="14">
    <location>
        <begin position="274"/>
        <end position="298"/>
    </location>
</feature>
<evidence type="ECO:0000313" key="16">
    <source>
        <dbReference type="Proteomes" id="UP001403385"/>
    </source>
</evidence>
<feature type="transmembrane region" description="Helical" evidence="14">
    <location>
        <begin position="184"/>
        <end position="206"/>
    </location>
</feature>
<evidence type="ECO:0000256" key="8">
    <source>
        <dbReference type="ARBA" id="ARBA00023053"/>
    </source>
</evidence>
<evidence type="ECO:0000256" key="11">
    <source>
        <dbReference type="ARBA" id="ARBA00023201"/>
    </source>
</evidence>
<comment type="catalytic activity">
    <reaction evidence="12">
        <text>L-proline(in) + Na(+)(in) = L-proline(out) + Na(+)(out)</text>
        <dbReference type="Rhea" id="RHEA:28967"/>
        <dbReference type="ChEBI" id="CHEBI:29101"/>
        <dbReference type="ChEBI" id="CHEBI:60039"/>
    </reaction>
</comment>
<feature type="transmembrane region" description="Helical" evidence="14">
    <location>
        <begin position="318"/>
        <end position="343"/>
    </location>
</feature>
<dbReference type="EMBL" id="JBDKWZ010000002">
    <property type="protein sequence ID" value="MEN7547141.1"/>
    <property type="molecule type" value="Genomic_DNA"/>
</dbReference>
<dbReference type="AlphaFoldDB" id="A0AAW9S1Z7"/>
<organism evidence="15 16">
    <name type="scientific">Rapidithrix thailandica</name>
    <dbReference type="NCBI Taxonomy" id="413964"/>
    <lineage>
        <taxon>Bacteria</taxon>
        <taxon>Pseudomonadati</taxon>
        <taxon>Bacteroidota</taxon>
        <taxon>Cytophagia</taxon>
        <taxon>Cytophagales</taxon>
        <taxon>Flammeovirgaceae</taxon>
        <taxon>Rapidithrix</taxon>
    </lineage>
</organism>
<dbReference type="GO" id="GO:0015293">
    <property type="term" value="F:symporter activity"/>
    <property type="evidence" value="ECO:0007669"/>
    <property type="project" value="UniProtKB-KW"/>
</dbReference>
<feature type="transmembrane region" description="Helical" evidence="14">
    <location>
        <begin position="38"/>
        <end position="65"/>
    </location>
</feature>
<dbReference type="GO" id="GO:0006814">
    <property type="term" value="P:sodium ion transport"/>
    <property type="evidence" value="ECO:0007669"/>
    <property type="project" value="UniProtKB-KW"/>
</dbReference>
<evidence type="ECO:0000256" key="12">
    <source>
        <dbReference type="ARBA" id="ARBA00033708"/>
    </source>
</evidence>
<feature type="transmembrane region" description="Helical" evidence="14">
    <location>
        <begin position="126"/>
        <end position="148"/>
    </location>
</feature>
<feature type="transmembrane region" description="Helical" evidence="14">
    <location>
        <begin position="71"/>
        <end position="97"/>
    </location>
</feature>
<dbReference type="PANTHER" id="PTHR48086">
    <property type="entry name" value="SODIUM/PROLINE SYMPORTER-RELATED"/>
    <property type="match status" value="1"/>
</dbReference>
<keyword evidence="6" id="KW-0769">Symport</keyword>
<feature type="transmembrane region" description="Helical" evidence="14">
    <location>
        <begin position="241"/>
        <end position="262"/>
    </location>
</feature>
<comment type="subcellular location">
    <subcellularLocation>
        <location evidence="1">Cell membrane</location>
        <topology evidence="1">Multi-pass membrane protein</topology>
    </subcellularLocation>
</comment>
<dbReference type="GO" id="GO:0005886">
    <property type="term" value="C:plasma membrane"/>
    <property type="evidence" value="ECO:0007669"/>
    <property type="project" value="UniProtKB-SubCell"/>
</dbReference>
<evidence type="ECO:0000256" key="5">
    <source>
        <dbReference type="ARBA" id="ARBA00022692"/>
    </source>
</evidence>
<keyword evidence="7 14" id="KW-1133">Transmembrane helix</keyword>
<evidence type="ECO:0000256" key="14">
    <source>
        <dbReference type="SAM" id="Phobius"/>
    </source>
</evidence>
<feature type="transmembrane region" description="Helical" evidence="14">
    <location>
        <begin position="160"/>
        <end position="177"/>
    </location>
</feature>
<keyword evidence="8" id="KW-0915">Sodium</keyword>